<dbReference type="AlphaFoldDB" id="A0A2U1JJV9"/>
<evidence type="ECO:0000313" key="2">
    <source>
        <dbReference type="EMBL" id="PWA05295.1"/>
    </source>
</evidence>
<evidence type="ECO:0000313" key="3">
    <source>
        <dbReference type="Proteomes" id="UP000245998"/>
    </source>
</evidence>
<reference evidence="2 3" key="1">
    <citation type="submission" date="2018-04" db="EMBL/GenBank/DDBJ databases">
        <title>Camelliibacillus theae gen. nov., sp. nov., isolated from Pu'er tea.</title>
        <authorList>
            <person name="Niu L."/>
        </authorList>
    </citation>
    <scope>NUCLEOTIDE SEQUENCE [LARGE SCALE GENOMIC DNA]</scope>
    <source>
        <strain evidence="2 3">T8</strain>
    </source>
</reference>
<dbReference type="Proteomes" id="UP000245998">
    <property type="component" value="Unassembled WGS sequence"/>
</dbReference>
<comment type="caution">
    <text evidence="2">The sequence shown here is derived from an EMBL/GenBank/DDBJ whole genome shotgun (WGS) entry which is preliminary data.</text>
</comment>
<sequence length="193" mass="22182">MRSGNMILTLTTIVLVVLVALAMLYMFGWLSWFSDETGTEEKGDPVAVEKTAGHEHKDMDNGNQNKDKEPVEGVIKADRIWTESSIMRTLHEMTHQKIKADEKWGAVAMTKENIETMIKVVEDHKKDLDHYDLYMGILNDWKVGNFSRADKQHNKLWKLERGNVGKAKGLLSKEEEQEYIKAHFDDGVGTFEW</sequence>
<dbReference type="EMBL" id="QCZG01000072">
    <property type="protein sequence ID" value="PWA05295.1"/>
    <property type="molecule type" value="Genomic_DNA"/>
</dbReference>
<keyword evidence="1" id="KW-0472">Membrane</keyword>
<name>A0A2U1JJV9_9BACI</name>
<gene>
    <name evidence="2" type="ORF">DCC39_18185</name>
</gene>
<protein>
    <recommendedName>
        <fullName evidence="4">CTP synthase</fullName>
    </recommendedName>
</protein>
<feature type="transmembrane region" description="Helical" evidence="1">
    <location>
        <begin position="7"/>
        <end position="32"/>
    </location>
</feature>
<dbReference type="RefSeq" id="WP_116556305.1">
    <property type="nucleotide sequence ID" value="NZ_QCZG01000072.1"/>
</dbReference>
<organism evidence="2 3">
    <name type="scientific">Pueribacillus theae</name>
    <dbReference type="NCBI Taxonomy" id="2171751"/>
    <lineage>
        <taxon>Bacteria</taxon>
        <taxon>Bacillati</taxon>
        <taxon>Bacillota</taxon>
        <taxon>Bacilli</taxon>
        <taxon>Bacillales</taxon>
        <taxon>Bacillaceae</taxon>
        <taxon>Pueribacillus</taxon>
    </lineage>
</organism>
<keyword evidence="3" id="KW-1185">Reference proteome</keyword>
<dbReference type="Pfam" id="PF19754">
    <property type="entry name" value="DUF6241"/>
    <property type="match status" value="1"/>
</dbReference>
<evidence type="ECO:0000256" key="1">
    <source>
        <dbReference type="SAM" id="Phobius"/>
    </source>
</evidence>
<keyword evidence="1" id="KW-0812">Transmembrane</keyword>
<proteinExistence type="predicted"/>
<evidence type="ECO:0008006" key="4">
    <source>
        <dbReference type="Google" id="ProtNLM"/>
    </source>
</evidence>
<dbReference type="InterPro" id="IPR046208">
    <property type="entry name" value="DUF6241"/>
</dbReference>
<accession>A0A2U1JJV9</accession>
<keyword evidence="1" id="KW-1133">Transmembrane helix</keyword>